<organism evidence="1 2">
    <name type="scientific">Glarea lozoyensis (strain ATCC 74030 / MF5533)</name>
    <dbReference type="NCBI Taxonomy" id="1104152"/>
    <lineage>
        <taxon>Eukaryota</taxon>
        <taxon>Fungi</taxon>
        <taxon>Dikarya</taxon>
        <taxon>Ascomycota</taxon>
        <taxon>Pezizomycotina</taxon>
        <taxon>Leotiomycetes</taxon>
        <taxon>Helotiales</taxon>
        <taxon>Helotiaceae</taxon>
        <taxon>Glarea</taxon>
    </lineage>
</organism>
<reference evidence="1 2" key="1">
    <citation type="journal article" date="2012" name="Eukaryot. Cell">
        <title>Genome sequence of the fungus Glarea lozoyensis: the first genome sequence of a species from the Helotiaceae family.</title>
        <authorList>
            <person name="Youssar L."/>
            <person name="Gruening B.A."/>
            <person name="Erxleben A."/>
            <person name="Guenther S."/>
            <person name="Huettel W."/>
        </authorList>
    </citation>
    <scope>NUCLEOTIDE SEQUENCE [LARGE SCALE GENOMIC DNA]</scope>
    <source>
        <strain evidence="2">ATCC 74030 / MF5533</strain>
    </source>
</reference>
<proteinExistence type="predicted"/>
<keyword evidence="2" id="KW-1185">Reference proteome</keyword>
<gene>
    <name evidence="1" type="ORF">M7I_1834</name>
</gene>
<evidence type="ECO:0000313" key="2">
    <source>
        <dbReference type="Proteomes" id="UP000005446"/>
    </source>
</evidence>
<name>H0EGX6_GLAL7</name>
<protein>
    <submittedName>
        <fullName evidence="1">Uncharacterized protein</fullName>
    </submittedName>
</protein>
<dbReference type="Proteomes" id="UP000005446">
    <property type="component" value="Unassembled WGS sequence"/>
</dbReference>
<dbReference type="OrthoDB" id="62952at2759"/>
<sequence>MEESWDKALAEADSALTLYPDSVVLQNAVCDILVLQFEARSEEAERLRREQKEIEALAMELTY</sequence>
<dbReference type="HOGENOM" id="CLU_2885984_0_0_1"/>
<dbReference type="EMBL" id="AGUE01000032">
    <property type="protein sequence ID" value="EHL02240.1"/>
    <property type="molecule type" value="Genomic_DNA"/>
</dbReference>
<comment type="caution">
    <text evidence="1">The sequence shown here is derived from an EMBL/GenBank/DDBJ whole genome shotgun (WGS) entry which is preliminary data.</text>
</comment>
<dbReference type="InParanoid" id="H0EGX6"/>
<dbReference type="AlphaFoldDB" id="H0EGX6"/>
<evidence type="ECO:0000313" key="1">
    <source>
        <dbReference type="EMBL" id="EHL02240.1"/>
    </source>
</evidence>
<accession>H0EGX6</accession>